<keyword evidence="3 6" id="KW-0285">Flavoprotein</keyword>
<comment type="caution">
    <text evidence="8">The sequence shown here is derived from an EMBL/GenBank/DDBJ whole genome shotgun (WGS) entry which is preliminary data.</text>
</comment>
<evidence type="ECO:0000256" key="3">
    <source>
        <dbReference type="ARBA" id="ARBA00022630"/>
    </source>
</evidence>
<comment type="similarity">
    <text evidence="2 6">Belongs to the GMC oxidoreductase family.</text>
</comment>
<evidence type="ECO:0000256" key="5">
    <source>
        <dbReference type="PIRSR" id="PIRSR000137-2"/>
    </source>
</evidence>
<feature type="binding site" evidence="5">
    <location>
        <position position="217"/>
    </location>
    <ligand>
        <name>FAD</name>
        <dbReference type="ChEBI" id="CHEBI:57692"/>
    </ligand>
</feature>
<dbReference type="Gene3D" id="3.30.410.40">
    <property type="match status" value="1"/>
</dbReference>
<dbReference type="Pfam" id="PF00732">
    <property type="entry name" value="GMC_oxred_N"/>
    <property type="match status" value="1"/>
</dbReference>
<dbReference type="AlphaFoldDB" id="A0A1E3SI03"/>
<reference evidence="9" key="1">
    <citation type="submission" date="2016-09" db="EMBL/GenBank/DDBJ databases">
        <authorList>
            <person name="Greninger A.L."/>
            <person name="Jerome K.R."/>
            <person name="Mcnair B."/>
            <person name="Wallis C."/>
            <person name="Fang F."/>
        </authorList>
    </citation>
    <scope>NUCLEOTIDE SEQUENCE [LARGE SCALE GENOMIC DNA]</scope>
    <source>
        <strain evidence="9">BC1_M4</strain>
    </source>
</reference>
<feature type="binding site" evidence="5">
    <location>
        <position position="439"/>
    </location>
    <ligand>
        <name>substrate</name>
    </ligand>
</feature>
<dbReference type="PANTHER" id="PTHR11552:SF147">
    <property type="entry name" value="CHOLINE DEHYDROGENASE, MITOCHONDRIAL"/>
    <property type="match status" value="1"/>
</dbReference>
<protein>
    <submittedName>
        <fullName evidence="8">Choline dehydrogenase</fullName>
    </submittedName>
</protein>
<dbReference type="SUPFAM" id="SSF54373">
    <property type="entry name" value="FAD-linked reductases, C-terminal domain"/>
    <property type="match status" value="1"/>
</dbReference>
<keyword evidence="9" id="KW-1185">Reference proteome</keyword>
<dbReference type="STRING" id="243061.AWC25_20105"/>
<name>A0A1E3SI03_9MYCO</name>
<accession>A0A1E3SI03</accession>
<evidence type="ECO:0000313" key="8">
    <source>
        <dbReference type="EMBL" id="ODR01759.1"/>
    </source>
</evidence>
<dbReference type="GO" id="GO:0050660">
    <property type="term" value="F:flavin adenine dinucleotide binding"/>
    <property type="evidence" value="ECO:0007669"/>
    <property type="project" value="InterPro"/>
</dbReference>
<evidence type="ECO:0000256" key="6">
    <source>
        <dbReference type="RuleBase" id="RU003968"/>
    </source>
</evidence>
<proteinExistence type="inferred from homology"/>
<dbReference type="GO" id="GO:0016614">
    <property type="term" value="F:oxidoreductase activity, acting on CH-OH group of donors"/>
    <property type="evidence" value="ECO:0007669"/>
    <property type="project" value="InterPro"/>
</dbReference>
<dbReference type="OrthoDB" id="9785276at2"/>
<dbReference type="Gene3D" id="3.50.50.60">
    <property type="entry name" value="FAD/NAD(P)-binding domain"/>
    <property type="match status" value="1"/>
</dbReference>
<gene>
    <name evidence="8" type="ORF">BHQ21_23210</name>
</gene>
<dbReference type="SUPFAM" id="SSF51905">
    <property type="entry name" value="FAD/NAD(P)-binding domain"/>
    <property type="match status" value="1"/>
</dbReference>
<dbReference type="EMBL" id="MIHC01000055">
    <property type="protein sequence ID" value="ODR01759.1"/>
    <property type="molecule type" value="Genomic_DNA"/>
</dbReference>
<dbReference type="InterPro" id="IPR036188">
    <property type="entry name" value="FAD/NAD-bd_sf"/>
</dbReference>
<dbReference type="Pfam" id="PF05199">
    <property type="entry name" value="GMC_oxred_C"/>
    <property type="match status" value="1"/>
</dbReference>
<dbReference type="InterPro" id="IPR000172">
    <property type="entry name" value="GMC_OxRdtase_N"/>
</dbReference>
<evidence type="ECO:0000256" key="1">
    <source>
        <dbReference type="ARBA" id="ARBA00001974"/>
    </source>
</evidence>
<dbReference type="PANTHER" id="PTHR11552">
    <property type="entry name" value="GLUCOSE-METHANOL-CHOLINE GMC OXIDOREDUCTASE"/>
    <property type="match status" value="1"/>
</dbReference>
<evidence type="ECO:0000256" key="4">
    <source>
        <dbReference type="ARBA" id="ARBA00022827"/>
    </source>
</evidence>
<sequence length="502" mass="52557">MSSQVYDFIVVGGGTAGCVIAARLSEDPDIQVLLVEAGASEPTDGMSSPWGFLTLDPSDFWADESTPQAGTGGRVTLRRGRALGGSSSVNGLLFLRGHHASYDAWADEGAHGWGFDDLLPHFRRSERAIGRDPAIRGDSGALTVSVLDPPHPFAEACVEAAEQAGYHRASDISGGLETGFGWCDLNLVDGRRQSAADAYLRPVLHRSNLTVVAKAVVRRLRIVAGRCVGIDYTSGNQILAADGGEVVLTAGAIGTAHLMLLSGIGPARHLHQVGVDVVADLPGVGSNLQDHPMCTLVMDGPAIPVYPPHPPGEVLGLISAITTGPIPDLHIQFISLPLPQAWAPVPESGYSIGFSAMTPYSRGTIRLAGADPTAAPLVNPNYLGDERDVKTMRAGLEVARTIARSPALAPYTSGEALPGPVTQDADAVHAYLKRSLRTYFHYSGTCRLGLDPMSVVNPADLGVHGLSGLRVADASVMPSIVPANTNATVYGIAERAADLITT</sequence>
<feature type="domain" description="Glucose-methanol-choline oxidoreductase N-terminal" evidence="7">
    <location>
        <begin position="80"/>
        <end position="103"/>
    </location>
</feature>
<dbReference type="InterPro" id="IPR007867">
    <property type="entry name" value="GMC_OxRtase_C"/>
</dbReference>
<dbReference type="RefSeq" id="WP_069402643.1">
    <property type="nucleotide sequence ID" value="NZ_JACKTB010000030.1"/>
</dbReference>
<dbReference type="PROSITE" id="PS00623">
    <property type="entry name" value="GMC_OXRED_1"/>
    <property type="match status" value="1"/>
</dbReference>
<organism evidence="8 9">
    <name type="scientific">Mycobacterium sherrisii</name>
    <dbReference type="NCBI Taxonomy" id="243061"/>
    <lineage>
        <taxon>Bacteria</taxon>
        <taxon>Bacillati</taxon>
        <taxon>Actinomycetota</taxon>
        <taxon>Actinomycetes</taxon>
        <taxon>Mycobacteriales</taxon>
        <taxon>Mycobacteriaceae</taxon>
        <taxon>Mycobacterium</taxon>
        <taxon>Mycobacterium simiae complex</taxon>
    </lineage>
</organism>
<dbReference type="InterPro" id="IPR012132">
    <property type="entry name" value="GMC_OxRdtase"/>
</dbReference>
<evidence type="ECO:0000256" key="2">
    <source>
        <dbReference type="ARBA" id="ARBA00010790"/>
    </source>
</evidence>
<dbReference type="Proteomes" id="UP000094224">
    <property type="component" value="Unassembled WGS sequence"/>
</dbReference>
<keyword evidence="4 5" id="KW-0274">FAD</keyword>
<evidence type="ECO:0000259" key="7">
    <source>
        <dbReference type="PROSITE" id="PS00623"/>
    </source>
</evidence>
<evidence type="ECO:0000313" key="9">
    <source>
        <dbReference type="Proteomes" id="UP000094224"/>
    </source>
</evidence>
<comment type="cofactor">
    <cofactor evidence="1 5">
        <name>FAD</name>
        <dbReference type="ChEBI" id="CHEBI:57692"/>
    </cofactor>
</comment>
<dbReference type="PIRSF" id="PIRSF000137">
    <property type="entry name" value="Alcohol_oxidase"/>
    <property type="match status" value="1"/>
</dbReference>